<keyword evidence="4 7" id="KW-0472">Membrane</keyword>
<gene>
    <name evidence="9" type="ORF">D6D01_06721</name>
</gene>
<evidence type="ECO:0000313" key="9">
    <source>
        <dbReference type="EMBL" id="THY20506.1"/>
    </source>
</evidence>
<evidence type="ECO:0000256" key="3">
    <source>
        <dbReference type="ARBA" id="ARBA00022989"/>
    </source>
</evidence>
<dbReference type="Proteomes" id="UP000306584">
    <property type="component" value="Unassembled WGS sequence"/>
</dbReference>
<dbReference type="EMBL" id="QZBD01000296">
    <property type="protein sequence ID" value="THY20506.1"/>
    <property type="molecule type" value="Genomic_DNA"/>
</dbReference>
<feature type="transmembrane region" description="Helical" evidence="7">
    <location>
        <begin position="248"/>
        <end position="268"/>
    </location>
</feature>
<comment type="caution">
    <text evidence="9">The sequence shown here is derived from an EMBL/GenBank/DDBJ whole genome shotgun (WGS) entry which is preliminary data.</text>
</comment>
<dbReference type="PANTHER" id="PTHR33048">
    <property type="entry name" value="PTH11-LIKE INTEGRAL MEMBRANE PROTEIN (AFU_ORTHOLOGUE AFUA_5G11245)"/>
    <property type="match status" value="1"/>
</dbReference>
<reference evidence="9 10" key="1">
    <citation type="submission" date="2018-10" db="EMBL/GenBank/DDBJ databases">
        <title>Fifty Aureobasidium pullulans genomes reveal a recombining polyextremotolerant generalist.</title>
        <authorList>
            <person name="Gostincar C."/>
            <person name="Turk M."/>
            <person name="Zajc J."/>
            <person name="Gunde-Cimerman N."/>
        </authorList>
    </citation>
    <scope>NUCLEOTIDE SEQUENCE [LARGE SCALE GENOMIC DNA]</scope>
    <source>
        <strain evidence="9 10">EXF-6604</strain>
    </source>
</reference>
<proteinExistence type="inferred from homology"/>
<protein>
    <submittedName>
        <fullName evidence="9">Integral membrane protein</fullName>
    </submittedName>
</protein>
<comment type="subcellular location">
    <subcellularLocation>
        <location evidence="1">Membrane</location>
        <topology evidence="1">Multi-pass membrane protein</topology>
    </subcellularLocation>
</comment>
<feature type="transmembrane region" description="Helical" evidence="7">
    <location>
        <begin position="172"/>
        <end position="195"/>
    </location>
</feature>
<keyword evidence="3 7" id="KW-1133">Transmembrane helix</keyword>
<keyword evidence="2 7" id="KW-0812">Transmembrane</keyword>
<feature type="region of interest" description="Disordered" evidence="6">
    <location>
        <begin position="365"/>
        <end position="418"/>
    </location>
</feature>
<dbReference type="InterPro" id="IPR049326">
    <property type="entry name" value="Rhodopsin_dom_fungi"/>
</dbReference>
<sequence>MHIGGRPESMSASVLSPELQYTTVNLSLFSTFARYCVAAPGKITGNMPDSQGRMIATVSVVFAVLSVFVMILRLFARIVILGKMGLDDILICIAALLAWAFAVATIIAVHHGLGQHMDEVMKKGTANLNRYSQTVWLSSIFYNACLGFLKSSILAFYLRLGDPQLKRLAQILLAIVICQALANVFTCIFQCTPVAAAYTSELQKTSKCVNISAFYLTNAALTILTDLLTYILPFHLVRKLQIPRRQKIGLGVMLGLGLMITYIPKMLFSEDQTWTISGPMYWSVIETNVGILTASMPAFKAIAKKYAPKLLGGSYDSNRYPSRSVHIRAGSSGFHKMGGTGGSNHMALDTIDRDLGMSKGRFQTTINQDTDSVSSSEEALHPPDRIGVTRQVHVEGESRSVFEERNSLSSHKDHRELS</sequence>
<dbReference type="AlphaFoldDB" id="A0A4S9KVK3"/>
<name>A0A4S9KVK3_AURPU</name>
<evidence type="ECO:0000256" key="7">
    <source>
        <dbReference type="SAM" id="Phobius"/>
    </source>
</evidence>
<evidence type="ECO:0000256" key="1">
    <source>
        <dbReference type="ARBA" id="ARBA00004141"/>
    </source>
</evidence>
<accession>A0A4S9KVK3</accession>
<comment type="similarity">
    <text evidence="5">Belongs to the SAT4 family.</text>
</comment>
<feature type="transmembrane region" description="Helical" evidence="7">
    <location>
        <begin position="215"/>
        <end position="236"/>
    </location>
</feature>
<organism evidence="9 10">
    <name type="scientific">Aureobasidium pullulans</name>
    <name type="common">Black yeast</name>
    <name type="synonym">Pullularia pullulans</name>
    <dbReference type="NCBI Taxonomy" id="5580"/>
    <lineage>
        <taxon>Eukaryota</taxon>
        <taxon>Fungi</taxon>
        <taxon>Dikarya</taxon>
        <taxon>Ascomycota</taxon>
        <taxon>Pezizomycotina</taxon>
        <taxon>Dothideomycetes</taxon>
        <taxon>Dothideomycetidae</taxon>
        <taxon>Dothideales</taxon>
        <taxon>Saccotheciaceae</taxon>
        <taxon>Aureobasidium</taxon>
    </lineage>
</organism>
<evidence type="ECO:0000259" key="8">
    <source>
        <dbReference type="Pfam" id="PF20684"/>
    </source>
</evidence>
<feature type="domain" description="Rhodopsin" evidence="8">
    <location>
        <begin position="72"/>
        <end position="304"/>
    </location>
</feature>
<evidence type="ECO:0000256" key="2">
    <source>
        <dbReference type="ARBA" id="ARBA00022692"/>
    </source>
</evidence>
<evidence type="ECO:0000313" key="10">
    <source>
        <dbReference type="Proteomes" id="UP000306584"/>
    </source>
</evidence>
<feature type="compositionally biased region" description="Basic and acidic residues" evidence="6">
    <location>
        <begin position="392"/>
        <end position="418"/>
    </location>
</feature>
<feature type="compositionally biased region" description="Polar residues" evidence="6">
    <location>
        <begin position="365"/>
        <end position="377"/>
    </location>
</feature>
<feature type="transmembrane region" description="Helical" evidence="7">
    <location>
        <begin position="280"/>
        <end position="299"/>
    </location>
</feature>
<feature type="transmembrane region" description="Helical" evidence="7">
    <location>
        <begin position="88"/>
        <end position="113"/>
    </location>
</feature>
<dbReference type="PANTHER" id="PTHR33048:SF114">
    <property type="entry name" value="MEMBRANE PROTEIN PTH11-LIKE, PUTATIVE (AFU_ORTHOLOGUE AFUA_7G06620)-RELATED"/>
    <property type="match status" value="1"/>
</dbReference>
<feature type="transmembrane region" description="Helical" evidence="7">
    <location>
        <begin position="140"/>
        <end position="160"/>
    </location>
</feature>
<dbReference type="GO" id="GO:0016020">
    <property type="term" value="C:membrane"/>
    <property type="evidence" value="ECO:0007669"/>
    <property type="project" value="UniProtKB-SubCell"/>
</dbReference>
<dbReference type="InterPro" id="IPR052337">
    <property type="entry name" value="SAT4-like"/>
</dbReference>
<dbReference type="Pfam" id="PF20684">
    <property type="entry name" value="Fung_rhodopsin"/>
    <property type="match status" value="1"/>
</dbReference>
<evidence type="ECO:0000256" key="4">
    <source>
        <dbReference type="ARBA" id="ARBA00023136"/>
    </source>
</evidence>
<evidence type="ECO:0000256" key="5">
    <source>
        <dbReference type="ARBA" id="ARBA00038359"/>
    </source>
</evidence>
<feature type="transmembrane region" description="Helical" evidence="7">
    <location>
        <begin position="54"/>
        <end position="76"/>
    </location>
</feature>
<evidence type="ECO:0000256" key="6">
    <source>
        <dbReference type="SAM" id="MobiDB-lite"/>
    </source>
</evidence>